<organism evidence="7 8">
    <name type="scientific">Porites evermanni</name>
    <dbReference type="NCBI Taxonomy" id="104178"/>
    <lineage>
        <taxon>Eukaryota</taxon>
        <taxon>Metazoa</taxon>
        <taxon>Cnidaria</taxon>
        <taxon>Anthozoa</taxon>
        <taxon>Hexacorallia</taxon>
        <taxon>Scleractinia</taxon>
        <taxon>Fungiina</taxon>
        <taxon>Poritidae</taxon>
        <taxon>Porites</taxon>
    </lineage>
</organism>
<keyword evidence="4" id="KW-0539">Nucleus</keyword>
<name>A0ABN8LGP6_9CNID</name>
<dbReference type="Gene3D" id="2.40.50.1060">
    <property type="match status" value="1"/>
</dbReference>
<feature type="compositionally biased region" description="Basic and acidic residues" evidence="5">
    <location>
        <begin position="188"/>
        <end position="208"/>
    </location>
</feature>
<keyword evidence="3" id="KW-0804">Transcription</keyword>
<keyword evidence="8" id="KW-1185">Reference proteome</keyword>
<protein>
    <recommendedName>
        <fullName evidence="6">RPA43 OB domain-containing protein</fullName>
    </recommendedName>
</protein>
<proteinExistence type="predicted"/>
<feature type="domain" description="RPA43 OB" evidence="6">
    <location>
        <begin position="105"/>
        <end position="202"/>
    </location>
</feature>
<evidence type="ECO:0000259" key="6">
    <source>
        <dbReference type="Pfam" id="PF17875"/>
    </source>
</evidence>
<evidence type="ECO:0000256" key="1">
    <source>
        <dbReference type="ARBA" id="ARBA00004123"/>
    </source>
</evidence>
<evidence type="ECO:0000313" key="7">
    <source>
        <dbReference type="EMBL" id="CAH3016260.1"/>
    </source>
</evidence>
<evidence type="ECO:0000256" key="3">
    <source>
        <dbReference type="ARBA" id="ARBA00023163"/>
    </source>
</evidence>
<dbReference type="Proteomes" id="UP001159427">
    <property type="component" value="Unassembled WGS sequence"/>
</dbReference>
<dbReference type="Pfam" id="PF17875">
    <property type="entry name" value="RPA43_OB"/>
    <property type="match status" value="1"/>
</dbReference>
<dbReference type="PANTHER" id="PTHR12709">
    <property type="entry name" value="DNA-DIRECTED RNA POLYMERASE II, III"/>
    <property type="match status" value="1"/>
</dbReference>
<reference evidence="7 8" key="1">
    <citation type="submission" date="2022-05" db="EMBL/GenBank/DDBJ databases">
        <authorList>
            <consortium name="Genoscope - CEA"/>
            <person name="William W."/>
        </authorList>
    </citation>
    <scope>NUCLEOTIDE SEQUENCE [LARGE SCALE GENOMIC DNA]</scope>
</reference>
<feature type="region of interest" description="Disordered" evidence="5">
    <location>
        <begin position="176"/>
        <end position="238"/>
    </location>
</feature>
<dbReference type="Gene3D" id="3.30.1490.120">
    <property type="entry name" value="RNA polymerase Rpb7-like, N-terminal domain"/>
    <property type="match status" value="1"/>
</dbReference>
<evidence type="ECO:0000256" key="2">
    <source>
        <dbReference type="ARBA" id="ARBA00022478"/>
    </source>
</evidence>
<evidence type="ECO:0000256" key="4">
    <source>
        <dbReference type="ARBA" id="ARBA00023242"/>
    </source>
</evidence>
<dbReference type="InterPro" id="IPR041178">
    <property type="entry name" value="RPA43_OB"/>
</dbReference>
<accession>A0ABN8LGP6</accession>
<sequence length="238" mass="27070">MASEEKHAVYSISLQEAKRKCSEKHSCFVRVESIEHVGLSPRYLGQLKKGVNEELTNKLMRYSDVLEGVPVSYEGFRILQRSGSILDELPFIHFDVKVNFIVFKPKIGRTLVGVVNKIGVDHVGCLVHNCFNASISKSNFRNGLIYDSLDIGSDFIFKVIETEAVNGVLSITGEVEDHRKHSRKRKQKNQEEDRTNTPERTNETHLERMNGINDLDESTHSKSTKKKKKKNKVVIDLS</sequence>
<dbReference type="InterPro" id="IPR045113">
    <property type="entry name" value="Rpb7-like"/>
</dbReference>
<comment type="subcellular location">
    <subcellularLocation>
        <location evidence="1">Nucleus</location>
    </subcellularLocation>
</comment>
<gene>
    <name evidence="7" type="ORF">PEVE_00027617</name>
</gene>
<comment type="caution">
    <text evidence="7">The sequence shown here is derived from an EMBL/GenBank/DDBJ whole genome shotgun (WGS) entry which is preliminary data.</text>
</comment>
<dbReference type="PANTHER" id="PTHR12709:SF5">
    <property type="entry name" value="DNA-DIRECTED RNA POLYMERASE I SUBUNIT RPA43"/>
    <property type="match status" value="1"/>
</dbReference>
<keyword evidence="2" id="KW-0240">DNA-directed RNA polymerase</keyword>
<evidence type="ECO:0000313" key="8">
    <source>
        <dbReference type="Proteomes" id="UP001159427"/>
    </source>
</evidence>
<dbReference type="InterPro" id="IPR036898">
    <property type="entry name" value="RNA_pol_Rpb7-like_N_sf"/>
</dbReference>
<evidence type="ECO:0000256" key="5">
    <source>
        <dbReference type="SAM" id="MobiDB-lite"/>
    </source>
</evidence>
<feature type="compositionally biased region" description="Basic residues" evidence="5">
    <location>
        <begin position="222"/>
        <end position="232"/>
    </location>
</feature>
<dbReference type="EMBL" id="CALNXI010000038">
    <property type="protein sequence ID" value="CAH3016260.1"/>
    <property type="molecule type" value="Genomic_DNA"/>
</dbReference>